<proteinExistence type="predicted"/>
<dbReference type="RefSeq" id="WP_084550471.1">
    <property type="nucleotide sequence ID" value="NZ_FSRQ01000001.1"/>
</dbReference>
<dbReference type="Pfam" id="PF12099">
    <property type="entry name" value="DUF3575"/>
    <property type="match status" value="1"/>
</dbReference>
<name>A0A1N6FYY8_9FLAO</name>
<dbReference type="EMBL" id="FSRQ01000001">
    <property type="protein sequence ID" value="SIO00556.1"/>
    <property type="molecule type" value="Genomic_DNA"/>
</dbReference>
<evidence type="ECO:0008006" key="4">
    <source>
        <dbReference type="Google" id="ProtNLM"/>
    </source>
</evidence>
<keyword evidence="3" id="KW-1185">Reference proteome</keyword>
<reference evidence="3" key="1">
    <citation type="submission" date="2016-12" db="EMBL/GenBank/DDBJ databases">
        <authorList>
            <person name="Varghese N."/>
            <person name="Submissions S."/>
        </authorList>
    </citation>
    <scope>NUCLEOTIDE SEQUENCE [LARGE SCALE GENOMIC DNA]</scope>
    <source>
        <strain evidence="3">DSM 16779</strain>
    </source>
</reference>
<evidence type="ECO:0000313" key="3">
    <source>
        <dbReference type="Proteomes" id="UP000184782"/>
    </source>
</evidence>
<dbReference type="InterPro" id="IPR021958">
    <property type="entry name" value="DUF3575"/>
</dbReference>
<dbReference type="OrthoDB" id="1001751at2"/>
<feature type="signal peptide" evidence="1">
    <location>
        <begin position="1"/>
        <end position="20"/>
    </location>
</feature>
<evidence type="ECO:0000256" key="1">
    <source>
        <dbReference type="SAM" id="SignalP"/>
    </source>
</evidence>
<dbReference type="Proteomes" id="UP000184782">
    <property type="component" value="Unassembled WGS sequence"/>
</dbReference>
<keyword evidence="1" id="KW-0732">Signal</keyword>
<evidence type="ECO:0000313" key="2">
    <source>
        <dbReference type="EMBL" id="SIO00556.1"/>
    </source>
</evidence>
<sequence>MKYKIFIVALSLFSVININAQENQAEEIKSETDKKVYLKGNALFVPIGIINLGLEHQINQKITVQGDVFISPWKSFSGHELQYYSASIEGRYYFREAFEGWYLGANIGVSSFVLQKWNYWNDDPYPSKNEENVIYTNSNLYQKGYSFLAGITAGYQFRLSDNWRMDLYGTIGTSQDFYKGYDRVSGKRYDEKPYGYNRSGEIIPYRGGVMISYRLK</sequence>
<protein>
    <recommendedName>
        <fullName evidence="4">DUF3575 domain-containing protein</fullName>
    </recommendedName>
</protein>
<accession>A0A1N6FYY8</accession>
<dbReference type="AlphaFoldDB" id="A0A1N6FYY8"/>
<gene>
    <name evidence="2" type="ORF">SAMN05421769_1729</name>
</gene>
<feature type="chain" id="PRO_5012636275" description="DUF3575 domain-containing protein" evidence="1">
    <location>
        <begin position="21"/>
        <end position="216"/>
    </location>
</feature>
<dbReference type="STRING" id="59733.SAMN05421769_1729"/>
<organism evidence="2 3">
    <name type="scientific">Chryseobacterium scophthalmum</name>
    <dbReference type="NCBI Taxonomy" id="59733"/>
    <lineage>
        <taxon>Bacteria</taxon>
        <taxon>Pseudomonadati</taxon>
        <taxon>Bacteroidota</taxon>
        <taxon>Flavobacteriia</taxon>
        <taxon>Flavobacteriales</taxon>
        <taxon>Weeksellaceae</taxon>
        <taxon>Chryseobacterium group</taxon>
        <taxon>Chryseobacterium</taxon>
    </lineage>
</organism>